<evidence type="ECO:0008006" key="3">
    <source>
        <dbReference type="Google" id="ProtNLM"/>
    </source>
</evidence>
<reference evidence="2" key="1">
    <citation type="journal article" date="2020" name="Nature">
        <title>Giant virus diversity and host interactions through global metagenomics.</title>
        <authorList>
            <person name="Schulz F."/>
            <person name="Roux S."/>
            <person name="Paez-Espino D."/>
            <person name="Jungbluth S."/>
            <person name="Walsh D.A."/>
            <person name="Denef V.J."/>
            <person name="McMahon K.D."/>
            <person name="Konstantinidis K.T."/>
            <person name="Eloe-Fadrosh E.A."/>
            <person name="Kyrpides N.C."/>
            <person name="Woyke T."/>
        </authorList>
    </citation>
    <scope>NUCLEOTIDE SEQUENCE</scope>
    <source>
        <strain evidence="2">GVMAG-M-3300023184-161</strain>
    </source>
</reference>
<organism evidence="2">
    <name type="scientific">viral metagenome</name>
    <dbReference type="NCBI Taxonomy" id="1070528"/>
    <lineage>
        <taxon>unclassified sequences</taxon>
        <taxon>metagenomes</taxon>
        <taxon>organismal metagenomes</taxon>
    </lineage>
</organism>
<dbReference type="InterPro" id="IPR018687">
    <property type="entry name" value="DUF2177_membr"/>
</dbReference>
<evidence type="ECO:0000256" key="1">
    <source>
        <dbReference type="SAM" id="Phobius"/>
    </source>
</evidence>
<protein>
    <recommendedName>
        <fullName evidence="3">DUF2177 family protein</fullName>
    </recommendedName>
</protein>
<feature type="transmembrane region" description="Helical" evidence="1">
    <location>
        <begin position="7"/>
        <end position="24"/>
    </location>
</feature>
<keyword evidence="1" id="KW-1133">Transmembrane helix</keyword>
<accession>A0A6C0HRB2</accession>
<proteinExistence type="predicted"/>
<keyword evidence="1" id="KW-0472">Membrane</keyword>
<dbReference type="EMBL" id="MN739999">
    <property type="protein sequence ID" value="QHT82423.1"/>
    <property type="molecule type" value="Genomic_DNA"/>
</dbReference>
<feature type="transmembrane region" description="Helical" evidence="1">
    <location>
        <begin position="44"/>
        <end position="64"/>
    </location>
</feature>
<feature type="transmembrane region" description="Helical" evidence="1">
    <location>
        <begin position="76"/>
        <end position="99"/>
    </location>
</feature>
<dbReference type="Pfam" id="PF09945">
    <property type="entry name" value="DUF2177"/>
    <property type="match status" value="1"/>
</dbReference>
<keyword evidence="1" id="KW-0812">Transmembrane</keyword>
<feature type="transmembrane region" description="Helical" evidence="1">
    <location>
        <begin position="111"/>
        <end position="137"/>
    </location>
</feature>
<sequence>MAIIAKFLLIFFLFILVDSPYLYYNSNTYKNITHSISKKPYTSRYYSIALVYIALSLGLLLLVLPKIQKQHLLRDSLIYGGGFGIASYAVFDFTAHFMFEGWSLKTSIIDTLWGGILCSIVTAIASIASIASISTIYL</sequence>
<dbReference type="AlphaFoldDB" id="A0A6C0HRB2"/>
<name>A0A6C0HRB2_9ZZZZ</name>
<evidence type="ECO:0000313" key="2">
    <source>
        <dbReference type="EMBL" id="QHT82423.1"/>
    </source>
</evidence>